<evidence type="ECO:0000313" key="2">
    <source>
        <dbReference type="EMBL" id="CUV18976.1"/>
    </source>
</evidence>
<dbReference type="EMBL" id="LN899822">
    <property type="protein sequence ID" value="CUV60011.1"/>
    <property type="molecule type" value="Genomic_DNA"/>
</dbReference>
<evidence type="ECO:0000313" key="3">
    <source>
        <dbReference type="EMBL" id="CUV21612.1"/>
    </source>
</evidence>
<feature type="compositionally biased region" description="Basic and acidic residues" evidence="1">
    <location>
        <begin position="124"/>
        <end position="139"/>
    </location>
</feature>
<gene>
    <name evidence="2" type="ORF">PSS4_v1_860019</name>
    <name evidence="6" type="ORF">RD1301_v1_660021</name>
    <name evidence="3" type="ORF">RUN1744_v1_40067</name>
    <name evidence="4" type="ORF">TD1301_v1_650001</name>
    <name evidence="5" type="ORF">TF3108_v1_50001</name>
</gene>
<dbReference type="EMBL" id="LN899821">
    <property type="protein sequence ID" value="CUV18976.1"/>
    <property type="molecule type" value="Genomic_DNA"/>
</dbReference>
<name>A0A0S4VHT9_RALSL</name>
<dbReference type="EMBL" id="LN899823">
    <property type="protein sequence ID" value="CUV21612.1"/>
    <property type="molecule type" value="Genomic_DNA"/>
</dbReference>
<evidence type="ECO:0000313" key="4">
    <source>
        <dbReference type="EMBL" id="CUV33949.1"/>
    </source>
</evidence>
<evidence type="ECO:0000313" key="6">
    <source>
        <dbReference type="EMBL" id="CUV60011.1"/>
    </source>
</evidence>
<evidence type="ECO:0000256" key="1">
    <source>
        <dbReference type="SAM" id="MobiDB-lite"/>
    </source>
</evidence>
<feature type="region of interest" description="Disordered" evidence="1">
    <location>
        <begin position="48"/>
        <end position="67"/>
    </location>
</feature>
<accession>A0A0S4VHT9</accession>
<feature type="region of interest" description="Disordered" evidence="1">
    <location>
        <begin position="86"/>
        <end position="158"/>
    </location>
</feature>
<dbReference type="EMBL" id="LN899826">
    <property type="protein sequence ID" value="CUV37880.1"/>
    <property type="molecule type" value="Genomic_DNA"/>
</dbReference>
<dbReference type="AlphaFoldDB" id="A0A0S4VHT9"/>
<organism evidence="4">
    <name type="scientific">Ralstonia solanacearum</name>
    <name type="common">Pseudomonas solanacearum</name>
    <dbReference type="NCBI Taxonomy" id="305"/>
    <lineage>
        <taxon>Bacteria</taxon>
        <taxon>Pseudomonadati</taxon>
        <taxon>Pseudomonadota</taxon>
        <taxon>Betaproteobacteria</taxon>
        <taxon>Burkholderiales</taxon>
        <taxon>Burkholderiaceae</taxon>
        <taxon>Ralstonia</taxon>
        <taxon>Ralstonia solanacearum species complex</taxon>
    </lineage>
</organism>
<evidence type="ECO:0000313" key="5">
    <source>
        <dbReference type="EMBL" id="CUV37880.1"/>
    </source>
</evidence>
<dbReference type="EMBL" id="LN899825">
    <property type="protein sequence ID" value="CUV33949.1"/>
    <property type="molecule type" value="Genomic_DNA"/>
</dbReference>
<sequence length="158" mass="17216">MGEKLGPILSTQPCALSEMPRIGAGRDDAGARPYKRSCGARLKIPRRFGSRKASRQSVGLSAVSDRQNGCSKPCFNDWLPAVVDRGIPTDRRSPGGCRAAARAHLQHKQRKETDFGPNTRKRGVVVDDHPRHDWPESRISRTSGQEKGPGEHPGPCTG</sequence>
<reference evidence="4" key="1">
    <citation type="submission" date="2015-10" db="EMBL/GenBank/DDBJ databases">
        <authorList>
            <person name="Gilbert D.G."/>
        </authorList>
    </citation>
    <scope>NUCLEOTIDE SEQUENCE</scope>
    <source>
        <strain evidence="4">Phyl III-seqv23</strain>
    </source>
</reference>
<protein>
    <submittedName>
        <fullName evidence="4">Uncharacterized protein</fullName>
    </submittedName>
</protein>
<proteinExistence type="predicted"/>
<feature type="compositionally biased region" description="Polar residues" evidence="1">
    <location>
        <begin position="55"/>
        <end position="67"/>
    </location>
</feature>